<dbReference type="EMBL" id="HBNR01053483">
    <property type="protein sequence ID" value="CAE4618889.1"/>
    <property type="molecule type" value="Transcribed_RNA"/>
</dbReference>
<dbReference type="AlphaFoldDB" id="A0A7S4RLU0"/>
<keyword evidence="1" id="KW-0472">Membrane</keyword>
<evidence type="ECO:0000256" key="1">
    <source>
        <dbReference type="SAM" id="Phobius"/>
    </source>
</evidence>
<sequence>MAQAARAGFRRADGVGRGRPGEPLPGAVLGLPELARAMEFERALFRIHQRVLDSETVRRARLRAEGGLPWAIAALALCLWLLHADYVGQARCLPAALRRAGLWNETAAAASFPEDALLSLAVVEGDELLHMRLRMPETGVPAEPTIRERGVRPGAKNSTALGAAAEDSEPPRGVITSYRFAFDREVIHLKESVRRGHHFVVHNLSLSERCLTPSRALGDSFRLFDAFDGLVINELAYTFRSRGFLERREGGTDIESWAWSSEQVEVASPLKGRSLLSSAVRKGLVLLKSTATVFLISALTGVFIRVAVNGSAVLMFAMAIVAQSIGAHAGRLSIGVLSRSFPWIGVYAEVLRRGRRSLWPLLRSHMIFLFIQTFAYLACNLAWRFILYRKSSPEGFEERIFSFCSTLELYNLLFVRSVGSARVFPKLTTACMVWLHFYVFCSLYPFHSLALTLCTVCCAYVMVYCLNHFEEPALRADSFSHTTPTAVHPRALYMPQLSPSWTLESAPLWTMFYPPDPPSEYAEEALRHISNEEYLMP</sequence>
<keyword evidence="1" id="KW-0812">Transmembrane</keyword>
<protein>
    <submittedName>
        <fullName evidence="2">Uncharacterized protein</fullName>
    </submittedName>
</protein>
<accession>A0A7S4RLU0</accession>
<name>A0A7S4RLU0_9DINO</name>
<gene>
    <name evidence="2" type="ORF">AMON00008_LOCUS37541</name>
</gene>
<proteinExistence type="predicted"/>
<feature type="transmembrane region" description="Helical" evidence="1">
    <location>
        <begin position="283"/>
        <end position="304"/>
    </location>
</feature>
<feature type="transmembrane region" description="Helical" evidence="1">
    <location>
        <begin position="68"/>
        <end position="88"/>
    </location>
</feature>
<organism evidence="2">
    <name type="scientific">Alexandrium monilatum</name>
    <dbReference type="NCBI Taxonomy" id="311494"/>
    <lineage>
        <taxon>Eukaryota</taxon>
        <taxon>Sar</taxon>
        <taxon>Alveolata</taxon>
        <taxon>Dinophyceae</taxon>
        <taxon>Gonyaulacales</taxon>
        <taxon>Pyrocystaceae</taxon>
        <taxon>Alexandrium</taxon>
    </lineage>
</organism>
<reference evidence="2" key="1">
    <citation type="submission" date="2021-01" db="EMBL/GenBank/DDBJ databases">
        <authorList>
            <person name="Corre E."/>
            <person name="Pelletier E."/>
            <person name="Niang G."/>
            <person name="Scheremetjew M."/>
            <person name="Finn R."/>
            <person name="Kale V."/>
            <person name="Holt S."/>
            <person name="Cochrane G."/>
            <person name="Meng A."/>
            <person name="Brown T."/>
            <person name="Cohen L."/>
        </authorList>
    </citation>
    <scope>NUCLEOTIDE SEQUENCE</scope>
    <source>
        <strain evidence="2">CCMP3105</strain>
    </source>
</reference>
<feature type="transmembrane region" description="Helical" evidence="1">
    <location>
        <begin position="446"/>
        <end position="466"/>
    </location>
</feature>
<keyword evidence="1" id="KW-1133">Transmembrane helix</keyword>
<evidence type="ECO:0000313" key="2">
    <source>
        <dbReference type="EMBL" id="CAE4618889.1"/>
    </source>
</evidence>
<feature type="transmembrane region" description="Helical" evidence="1">
    <location>
        <begin position="366"/>
        <end position="387"/>
    </location>
</feature>